<keyword evidence="2" id="KW-1185">Reference proteome</keyword>
<proteinExistence type="predicted"/>
<dbReference type="InParanoid" id="A0A0C3FMT3"/>
<dbReference type="AlphaFoldDB" id="A0A0C3FMT3"/>
<organism evidence="1 2">
    <name type="scientific">Piloderma croceum (strain F 1598)</name>
    <dbReference type="NCBI Taxonomy" id="765440"/>
    <lineage>
        <taxon>Eukaryota</taxon>
        <taxon>Fungi</taxon>
        <taxon>Dikarya</taxon>
        <taxon>Basidiomycota</taxon>
        <taxon>Agaricomycotina</taxon>
        <taxon>Agaricomycetes</taxon>
        <taxon>Agaricomycetidae</taxon>
        <taxon>Atheliales</taxon>
        <taxon>Atheliaceae</taxon>
        <taxon>Piloderma</taxon>
    </lineage>
</organism>
<evidence type="ECO:0000313" key="2">
    <source>
        <dbReference type="Proteomes" id="UP000054166"/>
    </source>
</evidence>
<reference evidence="2" key="2">
    <citation type="submission" date="2015-01" db="EMBL/GenBank/DDBJ databases">
        <title>Evolutionary Origins and Diversification of the Mycorrhizal Mutualists.</title>
        <authorList>
            <consortium name="DOE Joint Genome Institute"/>
            <consortium name="Mycorrhizal Genomics Consortium"/>
            <person name="Kohler A."/>
            <person name="Kuo A."/>
            <person name="Nagy L.G."/>
            <person name="Floudas D."/>
            <person name="Copeland A."/>
            <person name="Barry K.W."/>
            <person name="Cichocki N."/>
            <person name="Veneault-Fourrey C."/>
            <person name="LaButti K."/>
            <person name="Lindquist E.A."/>
            <person name="Lipzen A."/>
            <person name="Lundell T."/>
            <person name="Morin E."/>
            <person name="Murat C."/>
            <person name="Riley R."/>
            <person name="Ohm R."/>
            <person name="Sun H."/>
            <person name="Tunlid A."/>
            <person name="Henrissat B."/>
            <person name="Grigoriev I.V."/>
            <person name="Hibbett D.S."/>
            <person name="Martin F."/>
        </authorList>
    </citation>
    <scope>NUCLEOTIDE SEQUENCE [LARGE SCALE GENOMIC DNA]</scope>
    <source>
        <strain evidence="2">F 1598</strain>
    </source>
</reference>
<evidence type="ECO:0000313" key="1">
    <source>
        <dbReference type="EMBL" id="KIM85445.1"/>
    </source>
</evidence>
<dbReference type="Proteomes" id="UP000054166">
    <property type="component" value="Unassembled WGS sequence"/>
</dbReference>
<dbReference type="EMBL" id="KN832985">
    <property type="protein sequence ID" value="KIM85445.1"/>
    <property type="molecule type" value="Genomic_DNA"/>
</dbReference>
<dbReference type="HOGENOM" id="CLU_2251059_0_0_1"/>
<gene>
    <name evidence="1" type="ORF">PILCRDRAFT_817466</name>
</gene>
<accession>A0A0C3FMT3</accession>
<name>A0A0C3FMT3_PILCF</name>
<sequence>MESVPDYLDPAKWAAVLDLVPLSDLPPQIHDETERELVFQRNFYRNTHLHQVSGAVTKNLQRDFWAAFRAKYLPSLVDQILDLPPHGARPYGADTPFKTYITPL</sequence>
<protein>
    <submittedName>
        <fullName evidence="1">Uncharacterized protein</fullName>
    </submittedName>
</protein>
<reference evidence="1 2" key="1">
    <citation type="submission" date="2014-04" db="EMBL/GenBank/DDBJ databases">
        <authorList>
            <consortium name="DOE Joint Genome Institute"/>
            <person name="Kuo A."/>
            <person name="Tarkka M."/>
            <person name="Buscot F."/>
            <person name="Kohler A."/>
            <person name="Nagy L.G."/>
            <person name="Floudas D."/>
            <person name="Copeland A."/>
            <person name="Barry K.W."/>
            <person name="Cichocki N."/>
            <person name="Veneault-Fourrey C."/>
            <person name="LaButti K."/>
            <person name="Lindquist E.A."/>
            <person name="Lipzen A."/>
            <person name="Lundell T."/>
            <person name="Morin E."/>
            <person name="Murat C."/>
            <person name="Sun H."/>
            <person name="Tunlid A."/>
            <person name="Henrissat B."/>
            <person name="Grigoriev I.V."/>
            <person name="Hibbett D.S."/>
            <person name="Martin F."/>
            <person name="Nordberg H.P."/>
            <person name="Cantor M.N."/>
            <person name="Hua S.X."/>
        </authorList>
    </citation>
    <scope>NUCLEOTIDE SEQUENCE [LARGE SCALE GENOMIC DNA]</scope>
    <source>
        <strain evidence="1 2">F 1598</strain>
    </source>
</reference>